<dbReference type="Proteomes" id="UP000807342">
    <property type="component" value="Unassembled WGS sequence"/>
</dbReference>
<dbReference type="InterPro" id="IPR032675">
    <property type="entry name" value="LRR_dom_sf"/>
</dbReference>
<keyword evidence="2" id="KW-1185">Reference proteome</keyword>
<evidence type="ECO:0008006" key="3">
    <source>
        <dbReference type="Google" id="ProtNLM"/>
    </source>
</evidence>
<evidence type="ECO:0000313" key="1">
    <source>
        <dbReference type="EMBL" id="KAF9447705.1"/>
    </source>
</evidence>
<accession>A0A9P5XBL5</accession>
<dbReference type="OrthoDB" id="10557058at2759"/>
<protein>
    <recommendedName>
        <fullName evidence="3">F-box domain-containing protein</fullName>
    </recommendedName>
</protein>
<name>A0A9P5XBL5_9AGAR</name>
<dbReference type="EMBL" id="MU151188">
    <property type="protein sequence ID" value="KAF9447705.1"/>
    <property type="molecule type" value="Genomic_DNA"/>
</dbReference>
<gene>
    <name evidence="1" type="ORF">P691DRAFT_781981</name>
</gene>
<dbReference type="PROSITE" id="PS51257">
    <property type="entry name" value="PROKAR_LIPOPROTEIN"/>
    <property type="match status" value="1"/>
</dbReference>
<proteinExistence type="predicted"/>
<reference evidence="1" key="1">
    <citation type="submission" date="2020-11" db="EMBL/GenBank/DDBJ databases">
        <authorList>
            <consortium name="DOE Joint Genome Institute"/>
            <person name="Ahrendt S."/>
            <person name="Riley R."/>
            <person name="Andreopoulos W."/>
            <person name="Labutti K."/>
            <person name="Pangilinan J."/>
            <person name="Ruiz-Duenas F.J."/>
            <person name="Barrasa J.M."/>
            <person name="Sanchez-Garcia M."/>
            <person name="Camarero S."/>
            <person name="Miyauchi S."/>
            <person name="Serrano A."/>
            <person name="Linde D."/>
            <person name="Babiker R."/>
            <person name="Drula E."/>
            <person name="Ayuso-Fernandez I."/>
            <person name="Pacheco R."/>
            <person name="Padilla G."/>
            <person name="Ferreira P."/>
            <person name="Barriuso J."/>
            <person name="Kellner H."/>
            <person name="Castanera R."/>
            <person name="Alfaro M."/>
            <person name="Ramirez L."/>
            <person name="Pisabarro A.G."/>
            <person name="Kuo A."/>
            <person name="Tritt A."/>
            <person name="Lipzen A."/>
            <person name="He G."/>
            <person name="Yan M."/>
            <person name="Ng V."/>
            <person name="Cullen D."/>
            <person name="Martin F."/>
            <person name="Rosso M.-N."/>
            <person name="Henrissat B."/>
            <person name="Hibbett D."/>
            <person name="Martinez A.T."/>
            <person name="Grigoriev I.V."/>
        </authorList>
    </citation>
    <scope>NUCLEOTIDE SEQUENCE</scope>
    <source>
        <strain evidence="1">MF-IS2</strain>
    </source>
</reference>
<sequence>MQEVTKIPRELINRITYFCHPSTLYCWSLVSAACLPEAQTYLYRDITFASHWNELPSSQFNRRLDWRRVTLFLASIRQNPQLARLIRELTLDLAEGSWPAHLWVKFLNEIPAMTNLVRFRYICPHAIINNNPTLERLLRGTTTKLRELEIYIDSAIDHDYFAYFLSHQEDLKILSLRCSWDLPVLQPDSCPRLEALTTWSRRCMEAILPERPVVKLCWDLTRPSYWPPDDYDSIDHLISSQLSQALSKIRILILQDIVQDHGGLLPIAPHLPALEVLELEKHSEANVEGVLKLANLQIFVMRQKINLEHQRALGQRCFSTLTALRLLFFGSAHQDCFSRWGQGVEEPINVSYAEITPFLEVENLPGRQIQ</sequence>
<comment type="caution">
    <text evidence="1">The sequence shown here is derived from an EMBL/GenBank/DDBJ whole genome shotgun (WGS) entry which is preliminary data.</text>
</comment>
<organism evidence="1 2">
    <name type="scientific">Macrolepiota fuliginosa MF-IS2</name>
    <dbReference type="NCBI Taxonomy" id="1400762"/>
    <lineage>
        <taxon>Eukaryota</taxon>
        <taxon>Fungi</taxon>
        <taxon>Dikarya</taxon>
        <taxon>Basidiomycota</taxon>
        <taxon>Agaricomycotina</taxon>
        <taxon>Agaricomycetes</taxon>
        <taxon>Agaricomycetidae</taxon>
        <taxon>Agaricales</taxon>
        <taxon>Agaricineae</taxon>
        <taxon>Agaricaceae</taxon>
        <taxon>Macrolepiota</taxon>
    </lineage>
</organism>
<dbReference type="Gene3D" id="3.80.10.10">
    <property type="entry name" value="Ribonuclease Inhibitor"/>
    <property type="match status" value="1"/>
</dbReference>
<dbReference type="AlphaFoldDB" id="A0A9P5XBL5"/>
<evidence type="ECO:0000313" key="2">
    <source>
        <dbReference type="Proteomes" id="UP000807342"/>
    </source>
</evidence>